<keyword evidence="2" id="KW-1185">Reference proteome</keyword>
<name>A0A1I2GL13_9FLAO</name>
<dbReference type="AlphaFoldDB" id="A0A1I2GL13"/>
<organism evidence="1 2">
    <name type="scientific">Flavobacterium xueshanense</name>
    <dbReference type="NCBI Taxonomy" id="935223"/>
    <lineage>
        <taxon>Bacteria</taxon>
        <taxon>Pseudomonadati</taxon>
        <taxon>Bacteroidota</taxon>
        <taxon>Flavobacteriia</taxon>
        <taxon>Flavobacteriales</taxon>
        <taxon>Flavobacteriaceae</taxon>
        <taxon>Flavobacterium</taxon>
    </lineage>
</organism>
<accession>A0A1I2GL13</accession>
<evidence type="ECO:0000313" key="2">
    <source>
        <dbReference type="Proteomes" id="UP000198596"/>
    </source>
</evidence>
<protein>
    <submittedName>
        <fullName evidence="1">Uncharacterized protein</fullName>
    </submittedName>
</protein>
<reference evidence="2" key="1">
    <citation type="submission" date="2016-10" db="EMBL/GenBank/DDBJ databases">
        <authorList>
            <person name="Varghese N."/>
            <person name="Submissions S."/>
        </authorList>
    </citation>
    <scope>NUCLEOTIDE SEQUENCE [LARGE SCALE GENOMIC DNA]</scope>
    <source>
        <strain evidence="2">CGMCC 1.9227</strain>
    </source>
</reference>
<sequence length="43" mass="5065">MTRKQTETNSKVKKSFLFSIVTTLNYFRPIIDNTNANLKLFKL</sequence>
<proteinExistence type="predicted"/>
<dbReference type="Proteomes" id="UP000198596">
    <property type="component" value="Unassembled WGS sequence"/>
</dbReference>
<dbReference type="EMBL" id="FONQ01000010">
    <property type="protein sequence ID" value="SFF17281.1"/>
    <property type="molecule type" value="Genomic_DNA"/>
</dbReference>
<dbReference type="STRING" id="935223.SAMN04488131_110103"/>
<evidence type="ECO:0000313" key="1">
    <source>
        <dbReference type="EMBL" id="SFF17281.1"/>
    </source>
</evidence>
<gene>
    <name evidence="1" type="ORF">SAMN04488131_110103</name>
</gene>